<dbReference type="GO" id="GO:0016020">
    <property type="term" value="C:membrane"/>
    <property type="evidence" value="ECO:0007669"/>
    <property type="project" value="InterPro"/>
</dbReference>
<dbReference type="GO" id="GO:0016887">
    <property type="term" value="F:ATP hydrolysis activity"/>
    <property type="evidence" value="ECO:0007669"/>
    <property type="project" value="InterPro"/>
</dbReference>
<feature type="domain" description="ABC transporter" evidence="5">
    <location>
        <begin position="38"/>
        <end position="258"/>
    </location>
</feature>
<gene>
    <name evidence="6" type="ORF">BJEO58_02840</name>
</gene>
<proteinExistence type="inferred from homology"/>
<evidence type="ECO:0000313" key="6">
    <source>
        <dbReference type="EMBL" id="SMY13228.1"/>
    </source>
</evidence>
<name>A0A2H1L8K6_9MICO</name>
<dbReference type="GO" id="GO:0005524">
    <property type="term" value="F:ATP binding"/>
    <property type="evidence" value="ECO:0007669"/>
    <property type="project" value="UniProtKB-KW"/>
</dbReference>
<dbReference type="EMBL" id="FXZM01000022">
    <property type="protein sequence ID" value="SMY13228.1"/>
    <property type="molecule type" value="Genomic_DNA"/>
</dbReference>
<dbReference type="GO" id="GO:0140359">
    <property type="term" value="F:ABC-type transporter activity"/>
    <property type="evidence" value="ECO:0007669"/>
    <property type="project" value="InterPro"/>
</dbReference>
<evidence type="ECO:0000256" key="1">
    <source>
        <dbReference type="ARBA" id="ARBA00005417"/>
    </source>
</evidence>
<dbReference type="InterPro" id="IPR050683">
    <property type="entry name" value="Bact_Polysacc_Export_ATP-bd"/>
</dbReference>
<dbReference type="InterPro" id="IPR003439">
    <property type="entry name" value="ABC_transporter-like_ATP-bd"/>
</dbReference>
<dbReference type="Gene3D" id="3.40.50.300">
    <property type="entry name" value="P-loop containing nucleotide triphosphate hydrolases"/>
    <property type="match status" value="1"/>
</dbReference>
<dbReference type="AlphaFoldDB" id="A0A2H1L8K6"/>
<evidence type="ECO:0000256" key="3">
    <source>
        <dbReference type="ARBA" id="ARBA00022741"/>
    </source>
</evidence>
<organism evidence="6 7">
    <name type="scientific">Brevibacterium jeotgali</name>
    <dbReference type="NCBI Taxonomy" id="1262550"/>
    <lineage>
        <taxon>Bacteria</taxon>
        <taxon>Bacillati</taxon>
        <taxon>Actinomycetota</taxon>
        <taxon>Actinomycetes</taxon>
        <taxon>Micrococcales</taxon>
        <taxon>Brevibacteriaceae</taxon>
        <taxon>Brevibacterium</taxon>
    </lineage>
</organism>
<dbReference type="SMART" id="SM00382">
    <property type="entry name" value="AAA"/>
    <property type="match status" value="1"/>
</dbReference>
<reference evidence="7" key="1">
    <citation type="submission" date="2017-03" db="EMBL/GenBank/DDBJ databases">
        <authorList>
            <person name="Monnet C."/>
        </authorList>
    </citation>
    <scope>NUCLEOTIDE SEQUENCE [LARGE SCALE GENOMIC DNA]</scope>
    <source>
        <strain evidence="7">SJ5-8</strain>
    </source>
</reference>
<dbReference type="InterPro" id="IPR015860">
    <property type="entry name" value="ABC_transpr_TagH-like"/>
</dbReference>
<evidence type="ECO:0000313" key="7">
    <source>
        <dbReference type="Proteomes" id="UP000234462"/>
    </source>
</evidence>
<sequence length="352" mass="38762">MERRSETTDYRAPAVVVEDVHMGYTVRTSKPKGRSLPARVLNRLNLGTMEKVEALRGVSLMARQGEFIGVIGANGSGKSTLLRLIAGVERPDHGIILAQRQPTLLGVNAALQPALSGAANVRLGCLAMGMTPEQAESVKNEVVRLSALGDAINRPMGGYSSGMSSRLRFAIAVAARPKILLIDEALSTGDATFAARSEEAMNAMLSEAGTVFLVNHAAKVIQEMCDRAIWMHDGKVIMDGDAEEVAEKYRWWSWNVAQGELVTAQKLLEDAVEKGEMQEVRVVDDLALKDTDPRHARRGRTEVEEYRRPQTTWPGLDVPVERTFETDMLPVVTDVRLEQVPQPRRARDVLRN</sequence>
<dbReference type="PANTHER" id="PTHR46743:SF2">
    <property type="entry name" value="TEICHOIC ACIDS EXPORT ATP-BINDING PROTEIN TAGH"/>
    <property type="match status" value="1"/>
</dbReference>
<dbReference type="CDD" id="cd03220">
    <property type="entry name" value="ABC_KpsT_Wzt"/>
    <property type="match status" value="1"/>
</dbReference>
<dbReference type="Pfam" id="PF00005">
    <property type="entry name" value="ABC_tran"/>
    <property type="match status" value="1"/>
</dbReference>
<dbReference type="Proteomes" id="UP000234462">
    <property type="component" value="Unassembled WGS sequence"/>
</dbReference>
<dbReference type="EC" id="3.6.3.40" evidence="6"/>
<dbReference type="OrthoDB" id="9778870at2"/>
<dbReference type="InterPro" id="IPR003593">
    <property type="entry name" value="AAA+_ATPase"/>
</dbReference>
<dbReference type="PROSITE" id="PS50893">
    <property type="entry name" value="ABC_TRANSPORTER_2"/>
    <property type="match status" value="1"/>
</dbReference>
<keyword evidence="7" id="KW-1185">Reference proteome</keyword>
<dbReference type="PANTHER" id="PTHR46743">
    <property type="entry name" value="TEICHOIC ACIDS EXPORT ATP-BINDING PROTEIN TAGH"/>
    <property type="match status" value="1"/>
</dbReference>
<dbReference type="PROSITE" id="PS00211">
    <property type="entry name" value="ABC_TRANSPORTER_1"/>
    <property type="match status" value="1"/>
</dbReference>
<evidence type="ECO:0000256" key="4">
    <source>
        <dbReference type="ARBA" id="ARBA00022840"/>
    </source>
</evidence>
<accession>A0A2H1L8K6</accession>
<keyword evidence="3" id="KW-0547">Nucleotide-binding</keyword>
<dbReference type="RefSeq" id="WP_101590126.1">
    <property type="nucleotide sequence ID" value="NZ_FXZM01000022.1"/>
</dbReference>
<evidence type="ECO:0000256" key="2">
    <source>
        <dbReference type="ARBA" id="ARBA00022448"/>
    </source>
</evidence>
<keyword evidence="4 6" id="KW-0067">ATP-binding</keyword>
<dbReference type="SUPFAM" id="SSF52540">
    <property type="entry name" value="P-loop containing nucleoside triphosphate hydrolases"/>
    <property type="match status" value="1"/>
</dbReference>
<evidence type="ECO:0000259" key="5">
    <source>
        <dbReference type="PROSITE" id="PS50893"/>
    </source>
</evidence>
<comment type="similarity">
    <text evidence="1">Belongs to the ABC transporter superfamily.</text>
</comment>
<dbReference type="InterPro" id="IPR027417">
    <property type="entry name" value="P-loop_NTPase"/>
</dbReference>
<dbReference type="InterPro" id="IPR017871">
    <property type="entry name" value="ABC_transporter-like_CS"/>
</dbReference>
<protein>
    <submittedName>
        <fullName evidence="6">Teichoic acid transport system ATP-binding protein</fullName>
        <ecNumber evidence="6">3.6.3.40</ecNumber>
    </submittedName>
</protein>
<keyword evidence="6" id="KW-0378">Hydrolase</keyword>
<keyword evidence="2" id="KW-0813">Transport</keyword>